<protein>
    <recommendedName>
        <fullName evidence="3">FERM domain-containing protein</fullName>
    </recommendedName>
</protein>
<dbReference type="Pfam" id="PF09380">
    <property type="entry name" value="FERM_C"/>
    <property type="match status" value="1"/>
</dbReference>
<feature type="compositionally biased region" description="Polar residues" evidence="2">
    <location>
        <begin position="909"/>
        <end position="955"/>
    </location>
</feature>
<proteinExistence type="predicted"/>
<dbReference type="CDD" id="cd01765">
    <property type="entry name" value="FERM_F0_F1"/>
    <property type="match status" value="1"/>
</dbReference>
<comment type="caution">
    <text evidence="4">The sequence shown here is derived from an EMBL/GenBank/DDBJ whole genome shotgun (WGS) entry which is preliminary data.</text>
</comment>
<dbReference type="InterPro" id="IPR035963">
    <property type="entry name" value="FERM_2"/>
</dbReference>
<dbReference type="PROSITE" id="PS50057">
    <property type="entry name" value="FERM_3"/>
    <property type="match status" value="1"/>
</dbReference>
<organism evidence="4 5">
    <name type="scientific">Brachionus plicatilis</name>
    <name type="common">Marine rotifer</name>
    <name type="synonym">Brachionus muelleri</name>
    <dbReference type="NCBI Taxonomy" id="10195"/>
    <lineage>
        <taxon>Eukaryota</taxon>
        <taxon>Metazoa</taxon>
        <taxon>Spiralia</taxon>
        <taxon>Gnathifera</taxon>
        <taxon>Rotifera</taxon>
        <taxon>Eurotatoria</taxon>
        <taxon>Monogononta</taxon>
        <taxon>Pseudotrocha</taxon>
        <taxon>Ploima</taxon>
        <taxon>Brachionidae</taxon>
        <taxon>Brachionus</taxon>
    </lineage>
</organism>
<dbReference type="Pfam" id="PF09379">
    <property type="entry name" value="FERM_N"/>
    <property type="match status" value="1"/>
</dbReference>
<feature type="compositionally biased region" description="Polar residues" evidence="2">
    <location>
        <begin position="602"/>
        <end position="630"/>
    </location>
</feature>
<dbReference type="PRINTS" id="PR00661">
    <property type="entry name" value="ERMFAMILY"/>
</dbReference>
<dbReference type="InterPro" id="IPR019748">
    <property type="entry name" value="FERM_central"/>
</dbReference>
<dbReference type="InterPro" id="IPR019747">
    <property type="entry name" value="FERM_CS"/>
</dbReference>
<dbReference type="FunFam" id="1.20.80.10:FF:000014">
    <property type="entry name" value="Tyrosine-protein phosphatase non-receptor type"/>
    <property type="match status" value="1"/>
</dbReference>
<dbReference type="InterPro" id="IPR019749">
    <property type="entry name" value="Band_41_domain"/>
</dbReference>
<sequence length="998" mass="113755">MKIDKNSDSMNSSKRDKSVDKKEKQRLEKEKRDKEKQEKKAKELLEKQKKEQEKVLKKTGQQQPSVSASQTTSDLNKITKQNSKDLDRTNSSKASTGLTASKSENVLNKLKKPVSIFSSSSSSKKQSQKIKSQSNLLLQQQQSLPKGRFRCQVVYLDESVKQFDLDKNAIGEDLMTMVANDLELVEKEYFSLTYRDINNMKFWLDHDKKIRSQLKGQISTEEPVFNFEVKFYPPEPNVLQEEITRYLLTLQLRHDIMDGKLPCTFVTQALLGSFTVQAEMGDYEEAVNSCRMNGLSDIEYLEGFCFTPNQTPELLNAIAECHKDHVGLTPAEAELSFLNNAVKLAMYGVDLHNAKDSDGVDILIGVSASGLLVFRDSLRINRFSWPKILKISYKRNHFYLKLRSGEYEKYETTIGFRCPNHKSAKRLWKIAVEHHAFFRLREPESKKSSIIPTFNSKFRYTGSSTYMQARHRSIERSQPAFDRSFSKRMSQSTDRGLAHQNLPNNTPGSSSLGNYNRMKPNTSIGNLPRHHLKESQEDLDLDLEQGADYDLNDEYELRLPSRDQKNLPNMTIPGKNFANVNFSDFDNQNNRTNSLLAERSPKQSTSNYRSNESNRPVTSNSNISYDVNRTSDYRPVNFDQNQNEPLEEYYTSVDKNYQNDENRQPSIKHPMGKTIESLSNMNKISTPLASPAPSQPPQMPQRYVPARQISQETNQARVPSVSNRSALNSVNSVLQEIPLADIESDLSVFEEKSLNDALKNRGPKPNDNTNHTILQPKPAKSVNNLFAREQERMIDSIKATETRQEVDNEQNSDFIRQILNKNFEKYEKNLNILVGPEPTKTSIRSNASIQAESPSHPQRYSSQQIPTANSSIRSIDQNSGNQVPQPIARIRQPPPPIPADRSKARQNDSIRYQNAIDQQNQNLPTSMRQVTSSASSFARPNETPRSGSISSNSDATRTRKYVTNEEVYDKELLLRAIKMATDLDPNLEVEKVEISVEE</sequence>
<dbReference type="Gene3D" id="2.30.29.30">
    <property type="entry name" value="Pleckstrin-homology domain (PH domain)/Phosphotyrosine-binding domain (PTB)"/>
    <property type="match status" value="1"/>
</dbReference>
<dbReference type="STRING" id="10195.A0A3M7R9E1"/>
<feature type="region of interest" description="Disordered" evidence="2">
    <location>
        <begin position="837"/>
        <end position="957"/>
    </location>
</feature>
<dbReference type="GO" id="GO:0005886">
    <property type="term" value="C:plasma membrane"/>
    <property type="evidence" value="ECO:0007669"/>
    <property type="project" value="TreeGrafter"/>
</dbReference>
<dbReference type="PROSITE" id="PS00661">
    <property type="entry name" value="FERM_2"/>
    <property type="match status" value="1"/>
</dbReference>
<dbReference type="Pfam" id="PF00373">
    <property type="entry name" value="FERM_M"/>
    <property type="match status" value="1"/>
</dbReference>
<dbReference type="GO" id="GO:0008092">
    <property type="term" value="F:cytoskeletal protein binding"/>
    <property type="evidence" value="ECO:0007669"/>
    <property type="project" value="InterPro"/>
</dbReference>
<dbReference type="Proteomes" id="UP000276133">
    <property type="component" value="Unassembled WGS sequence"/>
</dbReference>
<dbReference type="SMART" id="SM01196">
    <property type="entry name" value="FERM_C"/>
    <property type="match status" value="1"/>
</dbReference>
<feature type="compositionally biased region" description="Polar residues" evidence="2">
    <location>
        <begin position="59"/>
        <end position="81"/>
    </location>
</feature>
<evidence type="ECO:0000256" key="1">
    <source>
        <dbReference type="ARBA" id="ARBA00022553"/>
    </source>
</evidence>
<dbReference type="PRINTS" id="PR00935">
    <property type="entry name" value="BAND41"/>
</dbReference>
<dbReference type="PANTHER" id="PTHR23280:SF21">
    <property type="entry name" value="PROTEIN 4.1 HOMOLOG"/>
    <property type="match status" value="1"/>
</dbReference>
<feature type="compositionally biased region" description="Polar residues" evidence="2">
    <location>
        <begin position="501"/>
        <end position="525"/>
    </location>
</feature>
<dbReference type="Gene3D" id="1.20.80.10">
    <property type="match status" value="1"/>
</dbReference>
<dbReference type="InterPro" id="IPR014352">
    <property type="entry name" value="FERM/acyl-CoA-bd_prot_sf"/>
</dbReference>
<dbReference type="InterPro" id="IPR018980">
    <property type="entry name" value="FERM_PH-like_C"/>
</dbReference>
<dbReference type="GO" id="GO:0005856">
    <property type="term" value="C:cytoskeleton"/>
    <property type="evidence" value="ECO:0007669"/>
    <property type="project" value="TreeGrafter"/>
</dbReference>
<accession>A0A3M7R9E1</accession>
<dbReference type="CDD" id="cd14473">
    <property type="entry name" value="FERM_B-lobe"/>
    <property type="match status" value="1"/>
</dbReference>
<dbReference type="SUPFAM" id="SSF54236">
    <property type="entry name" value="Ubiquitin-like"/>
    <property type="match status" value="1"/>
</dbReference>
<evidence type="ECO:0000259" key="3">
    <source>
        <dbReference type="PROSITE" id="PS50057"/>
    </source>
</evidence>
<dbReference type="InterPro" id="IPR029071">
    <property type="entry name" value="Ubiquitin-like_domsf"/>
</dbReference>
<keyword evidence="1" id="KW-0597">Phosphoprotein</keyword>
<dbReference type="SUPFAM" id="SSF47031">
    <property type="entry name" value="Second domain of FERM"/>
    <property type="match status" value="1"/>
</dbReference>
<evidence type="ECO:0000313" key="5">
    <source>
        <dbReference type="Proteomes" id="UP000276133"/>
    </source>
</evidence>
<feature type="region of interest" description="Disordered" evidence="2">
    <location>
        <begin position="1"/>
        <end position="100"/>
    </location>
</feature>
<dbReference type="EMBL" id="REGN01003965">
    <property type="protein sequence ID" value="RNA19855.1"/>
    <property type="molecule type" value="Genomic_DNA"/>
</dbReference>
<dbReference type="InterPro" id="IPR000798">
    <property type="entry name" value="Ez/rad/moesin-like"/>
</dbReference>
<name>A0A3M7R9E1_BRAPC</name>
<feature type="region of interest" description="Disordered" evidence="2">
    <location>
        <begin position="583"/>
        <end position="644"/>
    </location>
</feature>
<feature type="compositionally biased region" description="Basic and acidic residues" evidence="2">
    <location>
        <begin position="1"/>
        <end position="56"/>
    </location>
</feature>
<dbReference type="InterPro" id="IPR018979">
    <property type="entry name" value="FERM_N"/>
</dbReference>
<dbReference type="InterPro" id="IPR011993">
    <property type="entry name" value="PH-like_dom_sf"/>
</dbReference>
<dbReference type="OrthoDB" id="6589456at2759"/>
<evidence type="ECO:0000313" key="4">
    <source>
        <dbReference type="EMBL" id="RNA19855.1"/>
    </source>
</evidence>
<feature type="compositionally biased region" description="Polar residues" evidence="2">
    <location>
        <begin position="91"/>
        <end position="100"/>
    </location>
</feature>
<dbReference type="AlphaFoldDB" id="A0A3M7R9E1"/>
<dbReference type="InterPro" id="IPR000299">
    <property type="entry name" value="FERM_domain"/>
</dbReference>
<keyword evidence="5" id="KW-1185">Reference proteome</keyword>
<dbReference type="GO" id="GO:0031032">
    <property type="term" value="P:actomyosin structure organization"/>
    <property type="evidence" value="ECO:0007669"/>
    <property type="project" value="TreeGrafter"/>
</dbReference>
<dbReference type="CDD" id="cd13184">
    <property type="entry name" value="FERM_C_4_1_family"/>
    <property type="match status" value="1"/>
</dbReference>
<feature type="region of interest" description="Disordered" evidence="2">
    <location>
        <begin position="473"/>
        <end position="528"/>
    </location>
</feature>
<dbReference type="PANTHER" id="PTHR23280">
    <property type="entry name" value="4.1 G PROTEIN"/>
    <property type="match status" value="1"/>
</dbReference>
<dbReference type="FunFam" id="2.30.29.30:FF:000001">
    <property type="entry name" value="Erythrocyte membrane protein band 4.1"/>
    <property type="match status" value="1"/>
</dbReference>
<gene>
    <name evidence="4" type="ORF">BpHYR1_030157</name>
</gene>
<dbReference type="SMART" id="SM00295">
    <property type="entry name" value="B41"/>
    <property type="match status" value="1"/>
</dbReference>
<feature type="compositionally biased region" description="Polar residues" evidence="2">
    <location>
        <begin position="839"/>
        <end position="883"/>
    </location>
</feature>
<evidence type="ECO:0000256" key="2">
    <source>
        <dbReference type="SAM" id="MobiDB-lite"/>
    </source>
</evidence>
<feature type="domain" description="FERM" evidence="3">
    <location>
        <begin position="149"/>
        <end position="442"/>
    </location>
</feature>
<dbReference type="SUPFAM" id="SSF50729">
    <property type="entry name" value="PH domain-like"/>
    <property type="match status" value="1"/>
</dbReference>
<dbReference type="Gene3D" id="3.10.20.90">
    <property type="entry name" value="Phosphatidylinositol 3-kinase Catalytic Subunit, Chain A, domain 1"/>
    <property type="match status" value="1"/>
</dbReference>
<reference evidence="4 5" key="1">
    <citation type="journal article" date="2018" name="Sci. Rep.">
        <title>Genomic signatures of local adaptation to the degree of environmental predictability in rotifers.</title>
        <authorList>
            <person name="Franch-Gras L."/>
            <person name="Hahn C."/>
            <person name="Garcia-Roger E.M."/>
            <person name="Carmona M.J."/>
            <person name="Serra M."/>
            <person name="Gomez A."/>
        </authorList>
    </citation>
    <scope>NUCLEOTIDE SEQUENCE [LARGE SCALE GENOMIC DNA]</scope>
    <source>
        <strain evidence="4">HYR1</strain>
    </source>
</reference>
<feature type="compositionally biased region" description="Polar residues" evidence="2">
    <location>
        <begin position="583"/>
        <end position="595"/>
    </location>
</feature>